<evidence type="ECO:0000313" key="3">
    <source>
        <dbReference type="Proteomes" id="UP000685013"/>
    </source>
</evidence>
<dbReference type="CDD" id="cd19495">
    <property type="entry name" value="Elp6"/>
    <property type="match status" value="1"/>
</dbReference>
<feature type="non-terminal residue" evidence="2">
    <location>
        <position position="1"/>
    </location>
</feature>
<dbReference type="Proteomes" id="UP000685013">
    <property type="component" value="Chromosome 4"/>
</dbReference>
<sequence>MSRMTSNLLDEAIGIDDSTNLSPLVGRLLLVEDCVETSGAFVLHHLLKRAFSSPHSSNAVIFVAFSQSFVHYDRVLRKLGCNLAAQRDSHRFFFLDMLTVGCSDRSGKETDEGVLVGLYCKIQRAVSALIQENKSHVTIVIDDIPLLEVAANGSSNHVLDFLHYCHTLTSEIGCSIIALSHEDVYLDIERPLILQMEYLADVLIKVGPLATGIAKDVHGQLTVLNKPVGGLQENLRNRVHNFQFYIKENVKLPDFEHLLILFVMQLERRSIEIITDSIDSLLYSRFVLCETYLFI</sequence>
<keyword evidence="3" id="KW-1185">Reference proteome</keyword>
<accession>A0AAV6NPJ4</accession>
<dbReference type="PANTHER" id="PTHR16184">
    <property type="entry name" value="ELONGATOR COMPLEX PROTEIN 6"/>
    <property type="match status" value="1"/>
</dbReference>
<dbReference type="GO" id="GO:0033588">
    <property type="term" value="C:elongator holoenzyme complex"/>
    <property type="evidence" value="ECO:0007669"/>
    <property type="project" value="InterPro"/>
</dbReference>
<comment type="caution">
    <text evidence="2">The sequence shown here is derived from an EMBL/GenBank/DDBJ whole genome shotgun (WGS) entry which is preliminary data.</text>
</comment>
<dbReference type="InterPro" id="IPR018627">
    <property type="entry name" value="ELP6"/>
</dbReference>
<evidence type="ECO:0000256" key="1">
    <source>
        <dbReference type="ARBA" id="ARBA00005043"/>
    </source>
</evidence>
<dbReference type="GO" id="GO:0002098">
    <property type="term" value="P:tRNA wobble uridine modification"/>
    <property type="evidence" value="ECO:0007669"/>
    <property type="project" value="InterPro"/>
</dbReference>
<name>A0AAV6NPJ4_9ROSI</name>
<evidence type="ECO:0000313" key="2">
    <source>
        <dbReference type="EMBL" id="KAG6601039.1"/>
    </source>
</evidence>
<dbReference type="EMBL" id="JAGKQH010000004">
    <property type="protein sequence ID" value="KAG6601039.1"/>
    <property type="molecule type" value="Genomic_DNA"/>
</dbReference>
<dbReference type="PANTHER" id="PTHR16184:SF6">
    <property type="entry name" value="ELONGATOR COMPLEX PROTEIN 6"/>
    <property type="match status" value="1"/>
</dbReference>
<protein>
    <submittedName>
        <fullName evidence="2">Elongator complex protein 6</fullName>
    </submittedName>
</protein>
<reference evidence="2 3" key="1">
    <citation type="journal article" date="2021" name="Hortic Res">
        <title>The domestication of Cucurbita argyrosperma as revealed by the genome of its wild relative.</title>
        <authorList>
            <person name="Barrera-Redondo J."/>
            <person name="Sanchez-de la Vega G."/>
            <person name="Aguirre-Liguori J.A."/>
            <person name="Castellanos-Morales G."/>
            <person name="Gutierrez-Guerrero Y.T."/>
            <person name="Aguirre-Dugua X."/>
            <person name="Aguirre-Planter E."/>
            <person name="Tenaillon M.I."/>
            <person name="Lira-Saade R."/>
            <person name="Eguiarte L.E."/>
        </authorList>
    </citation>
    <scope>NUCLEOTIDE SEQUENCE [LARGE SCALE GENOMIC DNA]</scope>
    <source>
        <strain evidence="2">JBR-2021</strain>
    </source>
</reference>
<gene>
    <name evidence="2" type="primary">ELP6</name>
    <name evidence="2" type="ORF">SDJN03_06272</name>
</gene>
<proteinExistence type="predicted"/>
<dbReference type="AlphaFoldDB" id="A0AAV6NPJ4"/>
<comment type="pathway">
    <text evidence="1">tRNA modification; 5-methoxycarbonylmethyl-2-thiouridine-tRNA biosynthesis.</text>
</comment>
<organism evidence="2 3">
    <name type="scientific">Cucurbita argyrosperma subsp. sororia</name>
    <dbReference type="NCBI Taxonomy" id="37648"/>
    <lineage>
        <taxon>Eukaryota</taxon>
        <taxon>Viridiplantae</taxon>
        <taxon>Streptophyta</taxon>
        <taxon>Embryophyta</taxon>
        <taxon>Tracheophyta</taxon>
        <taxon>Spermatophyta</taxon>
        <taxon>Magnoliopsida</taxon>
        <taxon>eudicotyledons</taxon>
        <taxon>Gunneridae</taxon>
        <taxon>Pentapetalae</taxon>
        <taxon>rosids</taxon>
        <taxon>fabids</taxon>
        <taxon>Cucurbitales</taxon>
        <taxon>Cucurbitaceae</taxon>
        <taxon>Cucurbiteae</taxon>
        <taxon>Cucurbita</taxon>
    </lineage>
</organism>
<dbReference type="Pfam" id="PF09807">
    <property type="entry name" value="ELP6"/>
    <property type="match status" value="1"/>
</dbReference>